<reference evidence="4" key="1">
    <citation type="submission" date="2021-01" db="EMBL/GenBank/DDBJ databases">
        <title>Intestinitalea alba gen. nov., sp. nov., a novel genus of the family Enterobacteriaceae, isolated from the gut of the plastic-eating mealworm Tenebrio molitor L.</title>
        <authorList>
            <person name="Yang Y."/>
        </authorList>
    </citation>
    <scope>NUCLEOTIDE SEQUENCE</scope>
    <source>
        <strain evidence="4">BIT-L3</strain>
    </source>
</reference>
<dbReference type="AlphaFoldDB" id="A0A8K0XYR4"/>
<evidence type="ECO:0000256" key="1">
    <source>
        <dbReference type="SAM" id="MobiDB-lite"/>
    </source>
</evidence>
<protein>
    <submittedName>
        <fullName evidence="4">XdhC family protein</fullName>
    </submittedName>
</protein>
<dbReference type="Pfam" id="PF13478">
    <property type="entry name" value="XdhC_C"/>
    <property type="match status" value="1"/>
</dbReference>
<keyword evidence="5" id="KW-1185">Reference proteome</keyword>
<evidence type="ECO:0000313" key="4">
    <source>
        <dbReference type="EMBL" id="MBK4714829.1"/>
    </source>
</evidence>
<dbReference type="Gene3D" id="3.40.50.720">
    <property type="entry name" value="NAD(P)-binding Rossmann-like Domain"/>
    <property type="match status" value="1"/>
</dbReference>
<dbReference type="InterPro" id="IPR003777">
    <property type="entry name" value="XdhC_CoxI"/>
</dbReference>
<gene>
    <name evidence="4" type="ORF">JJB97_05685</name>
</gene>
<evidence type="ECO:0000313" key="5">
    <source>
        <dbReference type="Proteomes" id="UP000659047"/>
    </source>
</evidence>
<organism evidence="4 5">
    <name type="scientific">Tenebrionibacter intestinalis</name>
    <dbReference type="NCBI Taxonomy" id="2799638"/>
    <lineage>
        <taxon>Bacteria</taxon>
        <taxon>Pseudomonadati</taxon>
        <taxon>Pseudomonadota</taxon>
        <taxon>Gammaproteobacteria</taxon>
        <taxon>Enterobacterales</taxon>
        <taxon>Enterobacteriaceae</taxon>
        <taxon>Tenebrionibacter/Tenebrionicola group</taxon>
        <taxon>Tenebrionibacter</taxon>
    </lineage>
</organism>
<feature type="region of interest" description="Disordered" evidence="1">
    <location>
        <begin position="256"/>
        <end position="278"/>
    </location>
</feature>
<feature type="domain" description="XdhC- CoxI" evidence="2">
    <location>
        <begin position="12"/>
        <end position="72"/>
    </location>
</feature>
<dbReference type="RefSeq" id="WP_238713062.1">
    <property type="nucleotide sequence ID" value="NZ_JAEPBH010000011.1"/>
</dbReference>
<dbReference type="Pfam" id="PF02625">
    <property type="entry name" value="XdhC_CoxI"/>
    <property type="match status" value="1"/>
</dbReference>
<evidence type="ECO:0000259" key="2">
    <source>
        <dbReference type="Pfam" id="PF02625"/>
    </source>
</evidence>
<dbReference type="InterPro" id="IPR052698">
    <property type="entry name" value="MoCofactor_Util/Proc"/>
</dbReference>
<dbReference type="InterPro" id="IPR027051">
    <property type="entry name" value="XdhC_Rossmann_dom"/>
</dbReference>
<sequence length="278" mass="30189">MNIFATLSRLEAENRSFALLQIIECRGSSPRHCACMLLSETGEVEGTIGGGMLERLAIARAREALEEGASCIFHGRLARHGENAVGSDCGGAVSVHIAVYPRQPELFLLGAGHVNREIARLALALNYRVTVADTWPDNLTHPQLPPACRRVGGDNYMQITPQLGLDTQSYVVIATNHEDREALEQVINQPYRYLGLLASRRKAHHLRNMLRKELGMDEETVARLHAPLGLDIGAETPAEIAVSVLAEIVREHRGTGKAARAAQPQTGTTPVLEVATTG</sequence>
<accession>A0A8K0XYR4</accession>
<comment type="caution">
    <text evidence="4">The sequence shown here is derived from an EMBL/GenBank/DDBJ whole genome shotgun (WGS) entry which is preliminary data.</text>
</comment>
<evidence type="ECO:0000259" key="3">
    <source>
        <dbReference type="Pfam" id="PF13478"/>
    </source>
</evidence>
<proteinExistence type="predicted"/>
<dbReference type="PANTHER" id="PTHR30388:SF6">
    <property type="entry name" value="XANTHINE DEHYDROGENASE SUBUNIT A-RELATED"/>
    <property type="match status" value="1"/>
</dbReference>
<dbReference type="Proteomes" id="UP000659047">
    <property type="component" value="Unassembled WGS sequence"/>
</dbReference>
<feature type="domain" description="XdhC Rossmann" evidence="3">
    <location>
        <begin position="106"/>
        <end position="248"/>
    </location>
</feature>
<dbReference type="EMBL" id="JAEPBH010000011">
    <property type="protein sequence ID" value="MBK4714829.1"/>
    <property type="molecule type" value="Genomic_DNA"/>
</dbReference>
<dbReference type="PANTHER" id="PTHR30388">
    <property type="entry name" value="ALDEHYDE OXIDOREDUCTASE MOLYBDENUM COFACTOR ASSEMBLY PROTEIN"/>
    <property type="match status" value="1"/>
</dbReference>
<name>A0A8K0XYR4_9ENTR</name>